<name>A0A2J6Q993_9HELO</name>
<protein>
    <submittedName>
        <fullName evidence="10">Acid protease</fullName>
    </submittedName>
</protein>
<feature type="transmembrane region" description="Helical" evidence="8">
    <location>
        <begin position="470"/>
        <end position="489"/>
    </location>
</feature>
<keyword evidence="11" id="KW-1185">Reference proteome</keyword>
<dbReference type="AlphaFoldDB" id="A0A2J6Q993"/>
<dbReference type="SUPFAM" id="SSF50630">
    <property type="entry name" value="Acid proteases"/>
    <property type="match status" value="1"/>
</dbReference>
<dbReference type="STRING" id="1745343.A0A2J6Q993"/>
<keyword evidence="8" id="KW-1133">Transmembrane helix</keyword>
<comment type="similarity">
    <text evidence="1">Belongs to the peptidase A1 family.</text>
</comment>
<evidence type="ECO:0000256" key="5">
    <source>
        <dbReference type="ARBA" id="ARBA00022801"/>
    </source>
</evidence>
<dbReference type="Gene3D" id="2.40.70.10">
    <property type="entry name" value="Acid Proteases"/>
    <property type="match status" value="2"/>
</dbReference>
<dbReference type="InterPro" id="IPR001461">
    <property type="entry name" value="Aspartic_peptidase_A1"/>
</dbReference>
<evidence type="ECO:0000313" key="11">
    <source>
        <dbReference type="Proteomes" id="UP000235672"/>
    </source>
</evidence>
<dbReference type="PRINTS" id="PR00792">
    <property type="entry name" value="PEPSIN"/>
</dbReference>
<keyword evidence="2 10" id="KW-0645">Protease</keyword>
<evidence type="ECO:0000313" key="10">
    <source>
        <dbReference type="EMBL" id="PMD22812.1"/>
    </source>
</evidence>
<organism evidence="10 11">
    <name type="scientific">Hyaloscypha hepaticicola</name>
    <dbReference type="NCBI Taxonomy" id="2082293"/>
    <lineage>
        <taxon>Eukaryota</taxon>
        <taxon>Fungi</taxon>
        <taxon>Dikarya</taxon>
        <taxon>Ascomycota</taxon>
        <taxon>Pezizomycotina</taxon>
        <taxon>Leotiomycetes</taxon>
        <taxon>Helotiales</taxon>
        <taxon>Hyaloscyphaceae</taxon>
        <taxon>Hyaloscypha</taxon>
    </lineage>
</organism>
<dbReference type="GO" id="GO:0004190">
    <property type="term" value="F:aspartic-type endopeptidase activity"/>
    <property type="evidence" value="ECO:0007669"/>
    <property type="project" value="UniProtKB-KW"/>
</dbReference>
<evidence type="ECO:0000256" key="6">
    <source>
        <dbReference type="PIRSR" id="PIRSR601461-1"/>
    </source>
</evidence>
<gene>
    <name evidence="10" type="ORF">NA56DRAFT_678515</name>
</gene>
<dbReference type="PROSITE" id="PS51767">
    <property type="entry name" value="PEPTIDASE_A1"/>
    <property type="match status" value="1"/>
</dbReference>
<dbReference type="InterPro" id="IPR021109">
    <property type="entry name" value="Peptidase_aspartic_dom_sf"/>
</dbReference>
<feature type="region of interest" description="Disordered" evidence="7">
    <location>
        <begin position="424"/>
        <end position="463"/>
    </location>
</feature>
<feature type="domain" description="Peptidase A1" evidence="9">
    <location>
        <begin position="34"/>
        <end position="392"/>
    </location>
</feature>
<accession>A0A2J6Q993</accession>
<sequence>MKNNPHVFDTYPVMMCHVHRFTEVINNIGAGNGYTANISIGTPPQPLTLGIDTGSTDTWVLSNTANICLNKTLIAEGVTCAHGTFNSNKSSTIATAVAGGFSATYLDKTGSTGDYITDVLMIAGNTLKGMQMGLAFNSTDSQGTLGLGYDTLEGATTKYASFIDQLVLQGIINTKAFSLYLNDLSSSTGNLLFGGIDTEKFTGTLQTLPLIPSTPNGTIVYYGVALTAVSVVSSDTTQTYNLTSNASDGSTVPEIGVVMDSGSVFTYLPTATVQSMYNLLGAVQSPLASYYVFVDCSLLTPATGPVTTIDFQFTGPTGPIISVPLNEMVFPLSDYAEIADHISALGTLPFEDTCMFGLLGADEAGGASVLGDTFLRSAYLVYDLDSNSIGIAQTVFNSTSSNVVEFAAGQSGFPVVSGVSSSHTSSATGLSTGSEGTTSKPTGTGSGAANSSTSKAAAGSSRPPPFDGRGLVVLSVVGLCSLVGVGWFLG</sequence>
<feature type="compositionally biased region" description="Low complexity" evidence="7">
    <location>
        <begin position="424"/>
        <end position="461"/>
    </location>
</feature>
<evidence type="ECO:0000256" key="7">
    <source>
        <dbReference type="SAM" id="MobiDB-lite"/>
    </source>
</evidence>
<evidence type="ECO:0000256" key="2">
    <source>
        <dbReference type="ARBA" id="ARBA00022670"/>
    </source>
</evidence>
<feature type="active site" evidence="6">
    <location>
        <position position="52"/>
    </location>
</feature>
<evidence type="ECO:0000256" key="3">
    <source>
        <dbReference type="ARBA" id="ARBA00022729"/>
    </source>
</evidence>
<dbReference type="InterPro" id="IPR033121">
    <property type="entry name" value="PEPTIDASE_A1"/>
</dbReference>
<keyword evidence="3" id="KW-0732">Signal</keyword>
<keyword evidence="8" id="KW-0472">Membrane</keyword>
<evidence type="ECO:0000259" key="9">
    <source>
        <dbReference type="PROSITE" id="PS51767"/>
    </source>
</evidence>
<proteinExistence type="inferred from homology"/>
<dbReference type="Proteomes" id="UP000235672">
    <property type="component" value="Unassembled WGS sequence"/>
</dbReference>
<evidence type="ECO:0000256" key="1">
    <source>
        <dbReference type="ARBA" id="ARBA00007447"/>
    </source>
</evidence>
<evidence type="ECO:0000256" key="8">
    <source>
        <dbReference type="SAM" id="Phobius"/>
    </source>
</evidence>
<dbReference type="InterPro" id="IPR033876">
    <property type="entry name" value="SAP-like"/>
</dbReference>
<reference evidence="10 11" key="1">
    <citation type="submission" date="2016-05" db="EMBL/GenBank/DDBJ databases">
        <title>A degradative enzymes factory behind the ericoid mycorrhizal symbiosis.</title>
        <authorList>
            <consortium name="DOE Joint Genome Institute"/>
            <person name="Martino E."/>
            <person name="Morin E."/>
            <person name="Grelet G."/>
            <person name="Kuo A."/>
            <person name="Kohler A."/>
            <person name="Daghino S."/>
            <person name="Barry K."/>
            <person name="Choi C."/>
            <person name="Cichocki N."/>
            <person name="Clum A."/>
            <person name="Copeland A."/>
            <person name="Hainaut M."/>
            <person name="Haridas S."/>
            <person name="Labutti K."/>
            <person name="Lindquist E."/>
            <person name="Lipzen A."/>
            <person name="Khouja H.-R."/>
            <person name="Murat C."/>
            <person name="Ohm R."/>
            <person name="Olson A."/>
            <person name="Spatafora J."/>
            <person name="Veneault-Fourrey C."/>
            <person name="Henrissat B."/>
            <person name="Grigoriev I."/>
            <person name="Martin F."/>
            <person name="Perotto S."/>
        </authorList>
    </citation>
    <scope>NUCLEOTIDE SEQUENCE [LARGE SCALE GENOMIC DNA]</scope>
    <source>
        <strain evidence="10 11">UAMH 7357</strain>
    </source>
</reference>
<feature type="active site" evidence="6">
    <location>
        <position position="260"/>
    </location>
</feature>
<keyword evidence="4" id="KW-0064">Aspartyl protease</keyword>
<dbReference type="OrthoDB" id="771136at2759"/>
<dbReference type="EMBL" id="KZ613476">
    <property type="protein sequence ID" value="PMD22812.1"/>
    <property type="molecule type" value="Genomic_DNA"/>
</dbReference>
<keyword evidence="8" id="KW-0812">Transmembrane</keyword>
<dbReference type="GO" id="GO:0006508">
    <property type="term" value="P:proteolysis"/>
    <property type="evidence" value="ECO:0007669"/>
    <property type="project" value="UniProtKB-KW"/>
</dbReference>
<dbReference type="Pfam" id="PF00026">
    <property type="entry name" value="Asp"/>
    <property type="match status" value="1"/>
</dbReference>
<dbReference type="CDD" id="cd05474">
    <property type="entry name" value="SAP_like"/>
    <property type="match status" value="1"/>
</dbReference>
<evidence type="ECO:0000256" key="4">
    <source>
        <dbReference type="ARBA" id="ARBA00022750"/>
    </source>
</evidence>
<dbReference type="PANTHER" id="PTHR47966:SF65">
    <property type="entry name" value="ASPARTIC-TYPE ENDOPEPTIDASE"/>
    <property type="match status" value="1"/>
</dbReference>
<keyword evidence="5" id="KW-0378">Hydrolase</keyword>
<dbReference type="PANTHER" id="PTHR47966">
    <property type="entry name" value="BETA-SITE APP-CLEAVING ENZYME, ISOFORM A-RELATED"/>
    <property type="match status" value="1"/>
</dbReference>